<evidence type="ECO:0000256" key="6">
    <source>
        <dbReference type="ARBA" id="ARBA00024775"/>
    </source>
</evidence>
<comment type="caution">
    <text evidence="11">The sequence shown here is derived from an EMBL/GenBank/DDBJ whole genome shotgun (WGS) entry which is preliminary data.</text>
</comment>
<evidence type="ECO:0000256" key="7">
    <source>
        <dbReference type="ARBA" id="ARBA00035172"/>
    </source>
</evidence>
<dbReference type="HAMAP" id="MF_00382">
    <property type="entry name" value="Ribosomal_bL20"/>
    <property type="match status" value="1"/>
</dbReference>
<protein>
    <recommendedName>
        <fullName evidence="7 8">Large ribosomal subunit protein bL20</fullName>
    </recommendedName>
</protein>
<keyword evidence="5 8" id="KW-0687">Ribonucleoprotein</keyword>
<evidence type="ECO:0000256" key="2">
    <source>
        <dbReference type="ARBA" id="ARBA00022730"/>
    </source>
</evidence>
<dbReference type="AlphaFoldDB" id="A0A2S5RGQ0"/>
<evidence type="ECO:0000256" key="10">
    <source>
        <dbReference type="SAM" id="MobiDB-lite"/>
    </source>
</evidence>
<dbReference type="InterPro" id="IPR005813">
    <property type="entry name" value="Ribosomal_bL20"/>
</dbReference>
<dbReference type="Pfam" id="PF00453">
    <property type="entry name" value="Ribosomal_L20"/>
    <property type="match status" value="1"/>
</dbReference>
<dbReference type="Gene3D" id="1.10.1900.20">
    <property type="entry name" value="Ribosomal protein L20"/>
    <property type="match status" value="1"/>
</dbReference>
<dbReference type="GO" id="GO:0005840">
    <property type="term" value="C:ribosome"/>
    <property type="evidence" value="ECO:0007669"/>
    <property type="project" value="UniProtKB-KW"/>
</dbReference>
<sequence>MARVKFGKVTRARRKRWIKRAKGYYGTKKSSYKKAHEQVVRSMAYAFVGRKQNKRNFRKLWIVRINAAVRPYGLSYSKFMNGLKLANIDVNRKMLSELAINDAKVFQGLVEAADKALNSGKTTINKVEIKEKVRAEPKKAEAKSAPKNPIVKPVEKKEENSASKPEVSHEEANEFLSKMEAKYKEHLAEEVEVEPKNAEAKSAPKNPIVKPVEKKTEPKKTEVKSAPKPPTVKPVEKKVSADERAKIDGSEVIEEERHELQKYSNKLREVAIEKELTAKLQDVNLRDMTKKELIEYMRKVRTAIQNKK</sequence>
<gene>
    <name evidence="8 11" type="primary">rplT</name>
    <name evidence="11" type="ORF">MCORR_v1c01110</name>
</gene>
<dbReference type="GO" id="GO:0019843">
    <property type="term" value="F:rRNA binding"/>
    <property type="evidence" value="ECO:0007669"/>
    <property type="project" value="UniProtKB-UniRule"/>
</dbReference>
<organism evidence="11 12">
    <name type="scientific">Mesoplasma corruscae</name>
    <dbReference type="NCBI Taxonomy" id="216874"/>
    <lineage>
        <taxon>Bacteria</taxon>
        <taxon>Bacillati</taxon>
        <taxon>Mycoplasmatota</taxon>
        <taxon>Mollicutes</taxon>
        <taxon>Entomoplasmatales</taxon>
        <taxon>Entomoplasmataceae</taxon>
        <taxon>Mesoplasma</taxon>
    </lineage>
</organism>
<dbReference type="GO" id="GO:0000027">
    <property type="term" value="P:ribosomal large subunit assembly"/>
    <property type="evidence" value="ECO:0007669"/>
    <property type="project" value="UniProtKB-UniRule"/>
</dbReference>
<feature type="compositionally biased region" description="Basic and acidic residues" evidence="10">
    <location>
        <begin position="234"/>
        <end position="243"/>
    </location>
</feature>
<dbReference type="NCBIfam" id="TIGR01032">
    <property type="entry name" value="rplT_bact"/>
    <property type="match status" value="1"/>
</dbReference>
<dbReference type="GO" id="GO:0006412">
    <property type="term" value="P:translation"/>
    <property type="evidence" value="ECO:0007669"/>
    <property type="project" value="InterPro"/>
</dbReference>
<evidence type="ECO:0000313" key="11">
    <source>
        <dbReference type="EMBL" id="PPE06483.1"/>
    </source>
</evidence>
<dbReference type="Proteomes" id="UP000239785">
    <property type="component" value="Unassembled WGS sequence"/>
</dbReference>
<evidence type="ECO:0000256" key="3">
    <source>
        <dbReference type="ARBA" id="ARBA00022884"/>
    </source>
</evidence>
<dbReference type="PROSITE" id="PS00937">
    <property type="entry name" value="RIBOSOMAL_L20"/>
    <property type="match status" value="1"/>
</dbReference>
<dbReference type="FunFam" id="1.10.1900.20:FF:000001">
    <property type="entry name" value="50S ribosomal protein L20"/>
    <property type="match status" value="1"/>
</dbReference>
<proteinExistence type="inferred from homology"/>
<evidence type="ECO:0000256" key="9">
    <source>
        <dbReference type="RuleBase" id="RU000560"/>
    </source>
</evidence>
<dbReference type="EMBL" id="PHNF01000001">
    <property type="protein sequence ID" value="PPE06483.1"/>
    <property type="molecule type" value="Genomic_DNA"/>
</dbReference>
<keyword evidence="4 8" id="KW-0689">Ribosomal protein</keyword>
<dbReference type="InterPro" id="IPR035566">
    <property type="entry name" value="Ribosomal_protein_bL20_C"/>
</dbReference>
<keyword evidence="3 8" id="KW-0694">RNA-binding</keyword>
<feature type="region of interest" description="Disordered" evidence="10">
    <location>
        <begin position="192"/>
        <end position="243"/>
    </location>
</feature>
<dbReference type="CDD" id="cd07026">
    <property type="entry name" value="Ribosomal_L20"/>
    <property type="match status" value="1"/>
</dbReference>
<feature type="compositionally biased region" description="Basic and acidic residues" evidence="10">
    <location>
        <begin position="134"/>
        <end position="144"/>
    </location>
</feature>
<comment type="function">
    <text evidence="6 8 9">Binds directly to 23S ribosomal RNA and is necessary for the in vitro assembly process of the 50S ribosomal subunit. It is not involved in the protein synthesizing functions of that subunit.</text>
</comment>
<evidence type="ECO:0000256" key="4">
    <source>
        <dbReference type="ARBA" id="ARBA00022980"/>
    </source>
</evidence>
<keyword evidence="12" id="KW-1185">Reference proteome</keyword>
<feature type="compositionally biased region" description="Basic and acidic residues" evidence="10">
    <location>
        <begin position="211"/>
        <end position="225"/>
    </location>
</feature>
<reference evidence="11 12" key="1">
    <citation type="submission" date="2017-11" db="EMBL/GenBank/DDBJ databases">
        <title>Genome sequence of Mesoplasma corruscae ELCA-2 (ATCC 49579).</title>
        <authorList>
            <person name="Lo W.-S."/>
            <person name="Kuo C.-H."/>
        </authorList>
    </citation>
    <scope>NUCLEOTIDE SEQUENCE [LARGE SCALE GENOMIC DNA]</scope>
    <source>
        <strain evidence="11 12">ELCA-2</strain>
    </source>
</reference>
<evidence type="ECO:0000256" key="8">
    <source>
        <dbReference type="HAMAP-Rule" id="MF_00382"/>
    </source>
</evidence>
<dbReference type="PRINTS" id="PR00062">
    <property type="entry name" value="RIBOSOMALL20"/>
</dbReference>
<accession>A0A2S5RGQ0</accession>
<feature type="compositionally biased region" description="Basic and acidic residues" evidence="10">
    <location>
        <begin position="153"/>
        <end position="172"/>
    </location>
</feature>
<evidence type="ECO:0000256" key="1">
    <source>
        <dbReference type="ARBA" id="ARBA00007698"/>
    </source>
</evidence>
<comment type="similarity">
    <text evidence="1 8 9">Belongs to the bacterial ribosomal protein bL20 family.</text>
</comment>
<dbReference type="PANTHER" id="PTHR10986">
    <property type="entry name" value="39S RIBOSOMAL PROTEIN L20"/>
    <property type="match status" value="1"/>
</dbReference>
<dbReference type="GO" id="GO:1990904">
    <property type="term" value="C:ribonucleoprotein complex"/>
    <property type="evidence" value="ECO:0007669"/>
    <property type="project" value="UniProtKB-KW"/>
</dbReference>
<dbReference type="Gene3D" id="6.10.160.10">
    <property type="match status" value="1"/>
</dbReference>
<evidence type="ECO:0000256" key="5">
    <source>
        <dbReference type="ARBA" id="ARBA00023274"/>
    </source>
</evidence>
<name>A0A2S5RGQ0_9MOLU</name>
<dbReference type="InterPro" id="IPR049946">
    <property type="entry name" value="RIBOSOMAL_L20_CS"/>
</dbReference>
<feature type="region of interest" description="Disordered" evidence="10">
    <location>
        <begin position="134"/>
        <end position="172"/>
    </location>
</feature>
<dbReference type="SUPFAM" id="SSF74731">
    <property type="entry name" value="Ribosomal protein L20"/>
    <property type="match status" value="1"/>
</dbReference>
<evidence type="ECO:0000313" key="12">
    <source>
        <dbReference type="Proteomes" id="UP000239785"/>
    </source>
</evidence>
<keyword evidence="2 8" id="KW-0699">rRNA-binding</keyword>
<dbReference type="GO" id="GO:0003735">
    <property type="term" value="F:structural constituent of ribosome"/>
    <property type="evidence" value="ECO:0007669"/>
    <property type="project" value="InterPro"/>
</dbReference>